<evidence type="ECO:0000256" key="1">
    <source>
        <dbReference type="SAM" id="SignalP"/>
    </source>
</evidence>
<feature type="chain" id="PRO_5045155297" evidence="1">
    <location>
        <begin position="20"/>
        <end position="1023"/>
    </location>
</feature>
<dbReference type="RefSeq" id="XP_065653548.1">
    <property type="nucleotide sequence ID" value="XM_065797476.1"/>
</dbReference>
<proteinExistence type="predicted"/>
<protein>
    <submittedName>
        <fullName evidence="3">Uncharacterized protein LOC136080612 isoform X1</fullName>
    </submittedName>
</protein>
<evidence type="ECO:0000313" key="3">
    <source>
        <dbReference type="RefSeq" id="XP_065653548.1"/>
    </source>
</evidence>
<dbReference type="SMART" id="SM00209">
    <property type="entry name" value="TSP1"/>
    <property type="match status" value="1"/>
</dbReference>
<accession>A0ABM4BWH5</accession>
<dbReference type="Proteomes" id="UP001652625">
    <property type="component" value="Chromosome 05"/>
</dbReference>
<keyword evidence="1" id="KW-0732">Signal</keyword>
<organism evidence="2 3">
    <name type="scientific">Hydra vulgaris</name>
    <name type="common">Hydra</name>
    <name type="synonym">Hydra attenuata</name>
    <dbReference type="NCBI Taxonomy" id="6087"/>
    <lineage>
        <taxon>Eukaryota</taxon>
        <taxon>Metazoa</taxon>
        <taxon>Cnidaria</taxon>
        <taxon>Hydrozoa</taxon>
        <taxon>Hydroidolina</taxon>
        <taxon>Anthoathecata</taxon>
        <taxon>Aplanulata</taxon>
        <taxon>Hydridae</taxon>
        <taxon>Hydra</taxon>
    </lineage>
</organism>
<name>A0ABM4BWH5_HYDVU</name>
<reference evidence="3" key="1">
    <citation type="submission" date="2025-08" db="UniProtKB">
        <authorList>
            <consortium name="RefSeq"/>
        </authorList>
    </citation>
    <scope>IDENTIFICATION</scope>
</reference>
<keyword evidence="2" id="KW-1185">Reference proteome</keyword>
<dbReference type="SUPFAM" id="SSF82895">
    <property type="entry name" value="TSP-1 type 1 repeat"/>
    <property type="match status" value="1"/>
</dbReference>
<dbReference type="PROSITE" id="PS50092">
    <property type="entry name" value="TSP1"/>
    <property type="match status" value="1"/>
</dbReference>
<sequence>MNSVLQLTLLMISLYIIRAKERLNDCLIGKNEVPLVKQQILAEIFELSEEYAISFYLKPNSFTTGWHSVIHFIIDSVFQNYDYRLPSIWFHTDESRSLFISAPINGSPIKYFKTKPININQWTYIEINQVLNNTFYIYIIKINGELVCSETNYLAQSFNNVKIYASDPWYDAHDGLIKSLFINGISICTQWSDWLSFNVSNGGIFMNRTRSCNVSREIECCSLNNTMLSSIKVLQPATTKATPRTTYLAKSTYTPSAKTTKYLTTQIMSSKILPQTAIKTTPKTTYLAKSTYVPSAKTTKFLTTQIIKTSKILQQTTIKATPKTTQVAKLTYGFSARTTKPLTSQIIKCSEILQQTTIKATPRTTYLAKSTYVVSAKTAKQLSTQMIKTSKILQQTTIKATPKTTYLPKSTYAFSAKTLKPLTTQIIKTSIIKQTTIKATPKLTQLTTSRFTLSTKYLTKQIIQSSKSFTISITNPATMKAISSSIAPNQQYTSIDLLLSINDSSLQDLKNLKNKNCLIGDNIIPLMKAQILVEIPELLKEYVVSFYVKPNSFTTGWHSVIHFTIGSSNLYYVDKVPSIWFHTDGNGSLLISAPINGSPLQYFKTKPIEINQWTYIEISQVLINSFYIYRIKINEEFICAEINNQAQSFKNVRVYASDPWYDAQDGSIKDLLIIGILTPWAQWSDWSSCNVSYGAGFMNRTKKCNVSEALECCSFNNTEVIECFVNETVLLKEVGDLYWNVSNIVTVLGNLVIINLQIYPTFEMVSSVTMEFEYVLPPFFNFISESIIQHFIRTDYNKIKYRFSGKFNSSDLFNYNFTIFFDDTTCQMDGIITLDIVFKLLFQFEYENPMTTTKTFRVGIQCFGFAKIPVVTNKDILKESYGRGIYWDADNSHIYVCMNQHYPSTTVACYYSNNDGYLWADLDIRIGSILGHHNVTKELYAVHRNCKTYMMFHKSLNKWLALTNQQFTDTALNNLDPNLRKNLEDDYDQIYKLGPNQWLGNAEGLFFRKLQNESWIPRVKWRF</sequence>
<dbReference type="InterPro" id="IPR000884">
    <property type="entry name" value="TSP1_rpt"/>
</dbReference>
<gene>
    <name evidence="3" type="primary">LOC136080612</name>
</gene>
<dbReference type="InterPro" id="IPR036383">
    <property type="entry name" value="TSP1_rpt_sf"/>
</dbReference>
<feature type="signal peptide" evidence="1">
    <location>
        <begin position="1"/>
        <end position="19"/>
    </location>
</feature>
<dbReference type="GeneID" id="136080612"/>
<dbReference type="Gene3D" id="2.20.100.10">
    <property type="entry name" value="Thrombospondin type-1 (TSP1) repeat"/>
    <property type="match status" value="1"/>
</dbReference>
<evidence type="ECO:0000313" key="2">
    <source>
        <dbReference type="Proteomes" id="UP001652625"/>
    </source>
</evidence>